<gene>
    <name evidence="1" type="ORF">SCALOS_LOCUS3244</name>
</gene>
<name>A0ACA9L0R5_9GLOM</name>
<accession>A0ACA9L0R5</accession>
<sequence>KANNTLPSYIKIGDTICLNCYNGIVTKSSIKFQQHVQATERSEVESGPSEAIGTVVIGNERSGVSETESINCMQQSEIDEADENTDHLDPIVIKEILVKSLIRMKKS</sequence>
<evidence type="ECO:0000313" key="2">
    <source>
        <dbReference type="Proteomes" id="UP000789860"/>
    </source>
</evidence>
<proteinExistence type="predicted"/>
<organism evidence="1 2">
    <name type="scientific">Scutellospora calospora</name>
    <dbReference type="NCBI Taxonomy" id="85575"/>
    <lineage>
        <taxon>Eukaryota</taxon>
        <taxon>Fungi</taxon>
        <taxon>Fungi incertae sedis</taxon>
        <taxon>Mucoromycota</taxon>
        <taxon>Glomeromycotina</taxon>
        <taxon>Glomeromycetes</taxon>
        <taxon>Diversisporales</taxon>
        <taxon>Gigasporaceae</taxon>
        <taxon>Scutellospora</taxon>
    </lineage>
</organism>
<dbReference type="EMBL" id="CAJVPM010003419">
    <property type="protein sequence ID" value="CAG8501084.1"/>
    <property type="molecule type" value="Genomic_DNA"/>
</dbReference>
<evidence type="ECO:0000313" key="1">
    <source>
        <dbReference type="EMBL" id="CAG8501084.1"/>
    </source>
</evidence>
<dbReference type="Proteomes" id="UP000789860">
    <property type="component" value="Unassembled WGS sequence"/>
</dbReference>
<protein>
    <submittedName>
        <fullName evidence="1">3242_t:CDS:1</fullName>
    </submittedName>
</protein>
<keyword evidence="2" id="KW-1185">Reference proteome</keyword>
<comment type="caution">
    <text evidence="1">The sequence shown here is derived from an EMBL/GenBank/DDBJ whole genome shotgun (WGS) entry which is preliminary data.</text>
</comment>
<reference evidence="1" key="1">
    <citation type="submission" date="2021-06" db="EMBL/GenBank/DDBJ databases">
        <authorList>
            <person name="Kallberg Y."/>
            <person name="Tangrot J."/>
            <person name="Rosling A."/>
        </authorList>
    </citation>
    <scope>NUCLEOTIDE SEQUENCE</scope>
    <source>
        <strain evidence="1">AU212A</strain>
    </source>
</reference>
<feature type="non-terminal residue" evidence="1">
    <location>
        <position position="1"/>
    </location>
</feature>